<dbReference type="RefSeq" id="WP_061607855.1">
    <property type="nucleotide sequence ID" value="NZ_CP162579.1"/>
</dbReference>
<dbReference type="SUPFAM" id="SSF88659">
    <property type="entry name" value="Sigma3 and sigma4 domains of RNA polymerase sigma factors"/>
    <property type="match status" value="1"/>
</dbReference>
<dbReference type="Gene3D" id="1.10.10.10">
    <property type="entry name" value="Winged helix-like DNA-binding domain superfamily/Winged helix DNA-binding domain"/>
    <property type="match status" value="1"/>
</dbReference>
<protein>
    <submittedName>
        <fullName evidence="5">RNA polymerase subunit sigma-70</fullName>
    </submittedName>
</protein>
<dbReference type="GO" id="GO:0003677">
    <property type="term" value="F:DNA binding"/>
    <property type="evidence" value="ECO:0007669"/>
    <property type="project" value="InterPro"/>
</dbReference>
<feature type="domain" description="RNA polymerase sigma-70 region 2" evidence="3">
    <location>
        <begin position="12"/>
        <end position="76"/>
    </location>
</feature>
<gene>
    <name evidence="5" type="ORF">BE15_00830</name>
</gene>
<dbReference type="PANTHER" id="PTHR30173">
    <property type="entry name" value="SIGMA 19 FACTOR"/>
    <property type="match status" value="1"/>
</dbReference>
<dbReference type="Pfam" id="PF04542">
    <property type="entry name" value="Sigma70_r2"/>
    <property type="match status" value="1"/>
</dbReference>
<feature type="region of interest" description="Disordered" evidence="2">
    <location>
        <begin position="293"/>
        <end position="320"/>
    </location>
</feature>
<proteinExistence type="predicted"/>
<dbReference type="InterPro" id="IPR013249">
    <property type="entry name" value="RNA_pol_sigma70_r4_t2"/>
</dbReference>
<dbReference type="InterPro" id="IPR036388">
    <property type="entry name" value="WH-like_DNA-bd_sf"/>
</dbReference>
<comment type="caution">
    <text evidence="5">The sequence shown here is derived from an EMBL/GenBank/DDBJ whole genome shotgun (WGS) entry which is preliminary data.</text>
</comment>
<organism evidence="5 6">
    <name type="scientific">Sorangium cellulosum</name>
    <name type="common">Polyangium cellulosum</name>
    <dbReference type="NCBI Taxonomy" id="56"/>
    <lineage>
        <taxon>Bacteria</taxon>
        <taxon>Pseudomonadati</taxon>
        <taxon>Myxococcota</taxon>
        <taxon>Polyangia</taxon>
        <taxon>Polyangiales</taxon>
        <taxon>Polyangiaceae</taxon>
        <taxon>Sorangium</taxon>
    </lineage>
</organism>
<dbReference type="SUPFAM" id="SSF54427">
    <property type="entry name" value="NTF2-like"/>
    <property type="match status" value="1"/>
</dbReference>
<dbReference type="GO" id="GO:0016987">
    <property type="term" value="F:sigma factor activity"/>
    <property type="evidence" value="ECO:0007669"/>
    <property type="project" value="InterPro"/>
</dbReference>
<evidence type="ECO:0000313" key="5">
    <source>
        <dbReference type="EMBL" id="KYF70095.1"/>
    </source>
</evidence>
<dbReference type="NCBIfam" id="TIGR02937">
    <property type="entry name" value="sigma70-ECF"/>
    <property type="match status" value="1"/>
</dbReference>
<dbReference type="GO" id="GO:0006352">
    <property type="term" value="P:DNA-templated transcription initiation"/>
    <property type="evidence" value="ECO:0007669"/>
    <property type="project" value="InterPro"/>
</dbReference>
<evidence type="ECO:0000256" key="1">
    <source>
        <dbReference type="ARBA" id="ARBA00011344"/>
    </source>
</evidence>
<feature type="domain" description="RNA polymerase sigma factor 70 region 4 type 2" evidence="4">
    <location>
        <begin position="111"/>
        <end position="159"/>
    </location>
</feature>
<dbReference type="Pfam" id="PF08281">
    <property type="entry name" value="Sigma70_r4_2"/>
    <property type="match status" value="1"/>
</dbReference>
<evidence type="ECO:0000256" key="2">
    <source>
        <dbReference type="SAM" id="MobiDB-lite"/>
    </source>
</evidence>
<dbReference type="InterPro" id="IPR032710">
    <property type="entry name" value="NTF2-like_dom_sf"/>
</dbReference>
<dbReference type="Proteomes" id="UP000075260">
    <property type="component" value="Unassembled WGS sequence"/>
</dbReference>
<dbReference type="InterPro" id="IPR014284">
    <property type="entry name" value="RNA_pol_sigma-70_dom"/>
</dbReference>
<evidence type="ECO:0000313" key="6">
    <source>
        <dbReference type="Proteomes" id="UP000075260"/>
    </source>
</evidence>
<dbReference type="InterPro" id="IPR052704">
    <property type="entry name" value="ECF_Sigma-70_Domain"/>
</dbReference>
<evidence type="ECO:0000259" key="3">
    <source>
        <dbReference type="Pfam" id="PF04542"/>
    </source>
</evidence>
<name>A0A150QPZ9_SORCE</name>
<comment type="subunit">
    <text evidence="1">Interacts transiently with the RNA polymerase catalytic core formed by RpoA, RpoB, RpoC and RpoZ (2 alpha, 1 beta, 1 beta' and 1 omega subunit) to form the RNA polymerase holoenzyme that can initiate transcription.</text>
</comment>
<dbReference type="InterPro" id="IPR013324">
    <property type="entry name" value="RNA_pol_sigma_r3/r4-like"/>
</dbReference>
<dbReference type="InterPro" id="IPR007627">
    <property type="entry name" value="RNA_pol_sigma70_r2"/>
</dbReference>
<dbReference type="OrthoDB" id="9794372at2"/>
<accession>A0A150QPZ9</accession>
<evidence type="ECO:0000259" key="4">
    <source>
        <dbReference type="Pfam" id="PF08281"/>
    </source>
</evidence>
<sequence length="320" mass="34274">MISQTELAEQFNRSRSHLRGVAFRMLGSAHEAEDAVQEVWLRASRVDASAVGNVTGWLTTIVGRVCLDMLRSRRRRREELTELADLDRVVAHDDATGPEDEAALADAVGLALLVVLDTLGPAERIAFVLHDLFAVPFNEIAEIVERSPAAAKKLASRARHRVHGAAAAPAADLARQREVVEAFLAAARAGDLSALLAVLAPDIVRRADRVALRGGVETEVRGARRVAEETVTNAGRARFARPVLVNGALGIAVAPRGRLQLVLEVAIHGGRIAAIDVIGDPTRLRQLQLAVVDTPPRDGSNSPTGIHTARPASLDEPSLR</sequence>
<dbReference type="EMBL" id="JEMA01000426">
    <property type="protein sequence ID" value="KYF70095.1"/>
    <property type="molecule type" value="Genomic_DNA"/>
</dbReference>
<dbReference type="AlphaFoldDB" id="A0A150QPZ9"/>
<dbReference type="InterPro" id="IPR013325">
    <property type="entry name" value="RNA_pol_sigma_r2"/>
</dbReference>
<dbReference type="Gene3D" id="1.10.1740.10">
    <property type="match status" value="1"/>
</dbReference>
<dbReference type="PANTHER" id="PTHR30173:SF43">
    <property type="entry name" value="ECF RNA POLYMERASE SIGMA FACTOR SIGI-RELATED"/>
    <property type="match status" value="1"/>
</dbReference>
<dbReference type="SUPFAM" id="SSF88946">
    <property type="entry name" value="Sigma2 domain of RNA polymerase sigma factors"/>
    <property type="match status" value="1"/>
</dbReference>
<reference evidence="5 6" key="1">
    <citation type="submission" date="2014-02" db="EMBL/GenBank/DDBJ databases">
        <title>The small core and large imbalanced accessory genome model reveals a collaborative survival strategy of Sorangium cellulosum strains in nature.</title>
        <authorList>
            <person name="Han K."/>
            <person name="Peng R."/>
            <person name="Blom J."/>
            <person name="Li Y.-Z."/>
        </authorList>
    </citation>
    <scope>NUCLEOTIDE SEQUENCE [LARGE SCALE GENOMIC DNA]</scope>
    <source>
        <strain evidence="5 6">So0008-312</strain>
    </source>
</reference>
<dbReference type="Gene3D" id="3.10.450.50">
    <property type="match status" value="1"/>
</dbReference>